<reference evidence="3" key="1">
    <citation type="journal article" date="2023" name="Mol. Phylogenet. Evol.">
        <title>Genome-scale phylogeny and comparative genomics of the fungal order Sordariales.</title>
        <authorList>
            <person name="Hensen N."/>
            <person name="Bonometti L."/>
            <person name="Westerberg I."/>
            <person name="Brannstrom I.O."/>
            <person name="Guillou S."/>
            <person name="Cros-Aarteil S."/>
            <person name="Calhoun S."/>
            <person name="Haridas S."/>
            <person name="Kuo A."/>
            <person name="Mondo S."/>
            <person name="Pangilinan J."/>
            <person name="Riley R."/>
            <person name="LaButti K."/>
            <person name="Andreopoulos B."/>
            <person name="Lipzen A."/>
            <person name="Chen C."/>
            <person name="Yan M."/>
            <person name="Daum C."/>
            <person name="Ng V."/>
            <person name="Clum A."/>
            <person name="Steindorff A."/>
            <person name="Ohm R.A."/>
            <person name="Martin F."/>
            <person name="Silar P."/>
            <person name="Natvig D.O."/>
            <person name="Lalanne C."/>
            <person name="Gautier V."/>
            <person name="Ament-Velasquez S.L."/>
            <person name="Kruys A."/>
            <person name="Hutchinson M.I."/>
            <person name="Powell A.J."/>
            <person name="Barry K."/>
            <person name="Miller A.N."/>
            <person name="Grigoriev I.V."/>
            <person name="Debuchy R."/>
            <person name="Gladieux P."/>
            <person name="Hiltunen Thoren M."/>
            <person name="Johannesson H."/>
        </authorList>
    </citation>
    <scope>NUCLEOTIDE SEQUENCE</scope>
    <source>
        <strain evidence="3">CBS 123565</strain>
    </source>
</reference>
<protein>
    <recommendedName>
        <fullName evidence="5">Secreted protein</fullName>
    </recommendedName>
</protein>
<feature type="region of interest" description="Disordered" evidence="1">
    <location>
        <begin position="126"/>
        <end position="160"/>
    </location>
</feature>
<accession>A0AAN6ZCL3</accession>
<comment type="caution">
    <text evidence="3">The sequence shown here is derived from an EMBL/GenBank/DDBJ whole genome shotgun (WGS) entry which is preliminary data.</text>
</comment>
<name>A0AAN6ZCL3_9PEZI</name>
<feature type="chain" id="PRO_5042879388" description="Secreted protein" evidence="2">
    <location>
        <begin position="17"/>
        <end position="160"/>
    </location>
</feature>
<evidence type="ECO:0000256" key="2">
    <source>
        <dbReference type="SAM" id="SignalP"/>
    </source>
</evidence>
<evidence type="ECO:0000313" key="4">
    <source>
        <dbReference type="Proteomes" id="UP001304895"/>
    </source>
</evidence>
<dbReference type="EMBL" id="MU853414">
    <property type="protein sequence ID" value="KAK4132878.1"/>
    <property type="molecule type" value="Genomic_DNA"/>
</dbReference>
<sequence length="160" mass="18049">MGARMPSWWFWTRVWGAGLMKRSSCRWRGWMGCRDSIGLPCVNGIGDNWLVCGGADTRVESLCDNGNYIWATRCRCSGWRLWVQLNCGVDATQRSFSRLLVGLFRAQRPCFNDLTPGTQLLARGRPRRVPPALRPAHSAEARGKTVSGHKQTRSIGRRVN</sequence>
<keyword evidence="4" id="KW-1185">Reference proteome</keyword>
<reference evidence="3" key="2">
    <citation type="submission" date="2023-05" db="EMBL/GenBank/DDBJ databases">
        <authorList>
            <consortium name="Lawrence Berkeley National Laboratory"/>
            <person name="Steindorff A."/>
            <person name="Hensen N."/>
            <person name="Bonometti L."/>
            <person name="Westerberg I."/>
            <person name="Brannstrom I.O."/>
            <person name="Guillou S."/>
            <person name="Cros-Aarteil S."/>
            <person name="Calhoun S."/>
            <person name="Haridas S."/>
            <person name="Kuo A."/>
            <person name="Mondo S."/>
            <person name="Pangilinan J."/>
            <person name="Riley R."/>
            <person name="Labutti K."/>
            <person name="Andreopoulos B."/>
            <person name="Lipzen A."/>
            <person name="Chen C."/>
            <person name="Yanf M."/>
            <person name="Daum C."/>
            <person name="Ng V."/>
            <person name="Clum A."/>
            <person name="Ohm R."/>
            <person name="Martin F."/>
            <person name="Silar P."/>
            <person name="Natvig D."/>
            <person name="Lalanne C."/>
            <person name="Gautier V."/>
            <person name="Ament-Velasquez S.L."/>
            <person name="Kruys A."/>
            <person name="Hutchinson M.I."/>
            <person name="Powell A.J."/>
            <person name="Barry K."/>
            <person name="Miller A.N."/>
            <person name="Grigoriev I.V."/>
            <person name="Debuchy R."/>
            <person name="Gladieux P."/>
            <person name="Thoren M.H."/>
            <person name="Johannesson H."/>
        </authorList>
    </citation>
    <scope>NUCLEOTIDE SEQUENCE</scope>
    <source>
        <strain evidence="3">CBS 123565</strain>
    </source>
</reference>
<evidence type="ECO:0000256" key="1">
    <source>
        <dbReference type="SAM" id="MobiDB-lite"/>
    </source>
</evidence>
<evidence type="ECO:0008006" key="5">
    <source>
        <dbReference type="Google" id="ProtNLM"/>
    </source>
</evidence>
<keyword evidence="2" id="KW-0732">Signal</keyword>
<proteinExistence type="predicted"/>
<dbReference type="AlphaFoldDB" id="A0AAN6ZCL3"/>
<organism evidence="3 4">
    <name type="scientific">Trichocladium antarcticum</name>
    <dbReference type="NCBI Taxonomy" id="1450529"/>
    <lineage>
        <taxon>Eukaryota</taxon>
        <taxon>Fungi</taxon>
        <taxon>Dikarya</taxon>
        <taxon>Ascomycota</taxon>
        <taxon>Pezizomycotina</taxon>
        <taxon>Sordariomycetes</taxon>
        <taxon>Sordariomycetidae</taxon>
        <taxon>Sordariales</taxon>
        <taxon>Chaetomiaceae</taxon>
        <taxon>Trichocladium</taxon>
    </lineage>
</organism>
<feature type="compositionally biased region" description="Basic residues" evidence="1">
    <location>
        <begin position="150"/>
        <end position="160"/>
    </location>
</feature>
<gene>
    <name evidence="3" type="ORF">BT67DRAFT_63446</name>
</gene>
<dbReference type="Proteomes" id="UP001304895">
    <property type="component" value="Unassembled WGS sequence"/>
</dbReference>
<feature type="signal peptide" evidence="2">
    <location>
        <begin position="1"/>
        <end position="16"/>
    </location>
</feature>
<evidence type="ECO:0000313" key="3">
    <source>
        <dbReference type="EMBL" id="KAK4132878.1"/>
    </source>
</evidence>